<dbReference type="EMBL" id="CAMXCT010001051">
    <property type="protein sequence ID" value="CAI3986142.1"/>
    <property type="molecule type" value="Genomic_DNA"/>
</dbReference>
<reference evidence="3 4" key="2">
    <citation type="submission" date="2024-05" db="EMBL/GenBank/DDBJ databases">
        <authorList>
            <person name="Chen Y."/>
            <person name="Shah S."/>
            <person name="Dougan E. K."/>
            <person name="Thang M."/>
            <person name="Chan C."/>
        </authorList>
    </citation>
    <scope>NUCLEOTIDE SEQUENCE [LARGE SCALE GENOMIC DNA]</scope>
</reference>
<accession>A0A9P1C7L2</accession>
<protein>
    <submittedName>
        <fullName evidence="3">Alkaline phosphatase</fullName>
    </submittedName>
</protein>
<dbReference type="EMBL" id="CAMXCT030001051">
    <property type="protein sequence ID" value="CAL4773454.1"/>
    <property type="molecule type" value="Genomic_DNA"/>
</dbReference>
<organism evidence="2">
    <name type="scientific">Cladocopium goreaui</name>
    <dbReference type="NCBI Taxonomy" id="2562237"/>
    <lineage>
        <taxon>Eukaryota</taxon>
        <taxon>Sar</taxon>
        <taxon>Alveolata</taxon>
        <taxon>Dinophyceae</taxon>
        <taxon>Suessiales</taxon>
        <taxon>Symbiodiniaceae</taxon>
        <taxon>Cladocopium</taxon>
    </lineage>
</organism>
<feature type="chain" id="PRO_5043270150" evidence="1">
    <location>
        <begin position="18"/>
        <end position="542"/>
    </location>
</feature>
<evidence type="ECO:0000313" key="2">
    <source>
        <dbReference type="EMBL" id="CAI3986142.1"/>
    </source>
</evidence>
<dbReference type="AlphaFoldDB" id="A0A9P1C7L2"/>
<proteinExistence type="predicted"/>
<feature type="signal peptide" evidence="1">
    <location>
        <begin position="1"/>
        <end position="17"/>
    </location>
</feature>
<dbReference type="EMBL" id="CAMXCT020001051">
    <property type="protein sequence ID" value="CAL1139517.1"/>
    <property type="molecule type" value="Genomic_DNA"/>
</dbReference>
<keyword evidence="4" id="KW-1185">Reference proteome</keyword>
<evidence type="ECO:0000313" key="4">
    <source>
        <dbReference type="Proteomes" id="UP001152797"/>
    </source>
</evidence>
<evidence type="ECO:0000313" key="3">
    <source>
        <dbReference type="EMBL" id="CAL4773454.1"/>
    </source>
</evidence>
<keyword evidence="1" id="KW-0732">Signal</keyword>
<reference evidence="2" key="1">
    <citation type="submission" date="2022-10" db="EMBL/GenBank/DDBJ databases">
        <authorList>
            <person name="Chen Y."/>
            <person name="Dougan E. K."/>
            <person name="Chan C."/>
            <person name="Rhodes N."/>
            <person name="Thang M."/>
        </authorList>
    </citation>
    <scope>NUCLEOTIDE SEQUENCE</scope>
</reference>
<comment type="caution">
    <text evidence="2">The sequence shown here is derived from an EMBL/GenBank/DDBJ whole genome shotgun (WGS) entry which is preliminary data.</text>
</comment>
<sequence>MAWKSLLILSQLGLVASLAPGDCAFVGIYGDQDDFALVLMEDTDGEVLSLTEEYPTNDHFKVSKSVVAKKHVSEAKRGTVLKKADFEADSASFVAPTALTVFTGSQEAPTPLCSINLEAKQGSVTRKLSEEVSVVMLGLTETAQYAGSTSGSKEELLEDISNPSNWLRDASRKLAGFSIANGGGNMTETESTSTMLGNATVTVSTTVTTVVTMTDTATDTTVVTVTATDEATTTDLGGGTEGPPDAACHSGLAFGDLVKSVLAVDCFLTHYCFIRSGESADTLASSEFVDSFHRASAAWASDRGTFIEGDLQVSLAMLKSALLSCLAVLAVRLTAALAPGDCAFVGIYGDQDDFALVLMEDNEGETLFLTEELPRDHHFQVNKFAAAKSDVSSAKRGSVLRKADFDTDSSSFVAPTALTVFSGSAESPMALCSINLEAKPGTVARKLNEEVSVVMLGLTETAQYAGSTIGSKDQLLEDISNPSNWLRDGHRKLAGFSIANGGGNMTETESTSMMLGNTTVTVATTMTDTMTDTITVTVCWWP</sequence>
<gene>
    <name evidence="2" type="ORF">C1SCF055_LOCUS13518</name>
</gene>
<name>A0A9P1C7L2_9DINO</name>
<evidence type="ECO:0000256" key="1">
    <source>
        <dbReference type="SAM" id="SignalP"/>
    </source>
</evidence>
<dbReference type="Proteomes" id="UP001152797">
    <property type="component" value="Unassembled WGS sequence"/>
</dbReference>